<dbReference type="Proteomes" id="UP000017836">
    <property type="component" value="Unassembled WGS sequence"/>
</dbReference>
<dbReference type="Gramene" id="ERM95980">
    <property type="protein sequence ID" value="ERM95980"/>
    <property type="gene ID" value="AMTR_s05677p00004180"/>
</dbReference>
<gene>
    <name evidence="1" type="ORF">AMTR_s05677p00004180</name>
</gene>
<name>U5CZU4_AMBTC</name>
<dbReference type="HOGENOM" id="CLU_2779273_0_0_1"/>
<accession>U5CZU4</accession>
<organism evidence="1 2">
    <name type="scientific">Amborella trichopoda</name>
    <dbReference type="NCBI Taxonomy" id="13333"/>
    <lineage>
        <taxon>Eukaryota</taxon>
        <taxon>Viridiplantae</taxon>
        <taxon>Streptophyta</taxon>
        <taxon>Embryophyta</taxon>
        <taxon>Tracheophyta</taxon>
        <taxon>Spermatophyta</taxon>
        <taxon>Magnoliopsida</taxon>
        <taxon>Amborellales</taxon>
        <taxon>Amborellaceae</taxon>
        <taxon>Amborella</taxon>
    </lineage>
</organism>
<evidence type="ECO:0000313" key="1">
    <source>
        <dbReference type="EMBL" id="ERM95980.1"/>
    </source>
</evidence>
<evidence type="ECO:0000313" key="2">
    <source>
        <dbReference type="Proteomes" id="UP000017836"/>
    </source>
</evidence>
<keyword evidence="2" id="KW-1185">Reference proteome</keyword>
<sequence>MCDRHYEVPVQVRRGSVLETPAAVRGIKDRTCCNLGITWQAALSLYRDQGGALGHSTILLGGGLVCPGD</sequence>
<proteinExistence type="predicted"/>
<reference evidence="2" key="1">
    <citation type="journal article" date="2013" name="Science">
        <title>The Amborella genome and the evolution of flowering plants.</title>
        <authorList>
            <consortium name="Amborella Genome Project"/>
        </authorList>
    </citation>
    <scope>NUCLEOTIDE SEQUENCE [LARGE SCALE GENOMIC DNA]</scope>
</reference>
<dbReference type="AlphaFoldDB" id="U5CZU4"/>
<dbReference type="EMBL" id="KI397352">
    <property type="protein sequence ID" value="ERM95980.1"/>
    <property type="molecule type" value="Genomic_DNA"/>
</dbReference>
<protein>
    <submittedName>
        <fullName evidence="1">Uncharacterized protein</fullName>
    </submittedName>
</protein>